<dbReference type="EMBL" id="QJNU01000689">
    <property type="protein sequence ID" value="RYO89566.1"/>
    <property type="molecule type" value="Genomic_DNA"/>
</dbReference>
<keyword evidence="5" id="KW-0539">Nucleus</keyword>
<keyword evidence="2" id="KW-0479">Metal-binding</keyword>
<dbReference type="GO" id="GO:0003677">
    <property type="term" value="F:DNA binding"/>
    <property type="evidence" value="ECO:0007669"/>
    <property type="project" value="InterPro"/>
</dbReference>
<dbReference type="GO" id="GO:0006351">
    <property type="term" value="P:DNA-templated transcription"/>
    <property type="evidence" value="ECO:0007669"/>
    <property type="project" value="InterPro"/>
</dbReference>
<dbReference type="InterPro" id="IPR007219">
    <property type="entry name" value="XnlR_reg_dom"/>
</dbReference>
<dbReference type="AlphaFoldDB" id="A0A4Q4T071"/>
<evidence type="ECO:0000256" key="4">
    <source>
        <dbReference type="ARBA" id="ARBA00023163"/>
    </source>
</evidence>
<dbReference type="CDD" id="cd12148">
    <property type="entry name" value="fungal_TF_MHR"/>
    <property type="match status" value="1"/>
</dbReference>
<organism evidence="7 8">
    <name type="scientific">Monosporascus ibericus</name>
    <dbReference type="NCBI Taxonomy" id="155417"/>
    <lineage>
        <taxon>Eukaryota</taxon>
        <taxon>Fungi</taxon>
        <taxon>Dikarya</taxon>
        <taxon>Ascomycota</taxon>
        <taxon>Pezizomycotina</taxon>
        <taxon>Sordariomycetes</taxon>
        <taxon>Xylariomycetidae</taxon>
        <taxon>Xylariales</taxon>
        <taxon>Xylariales incertae sedis</taxon>
        <taxon>Monosporascus</taxon>
    </lineage>
</organism>
<dbReference type="GO" id="GO:0008270">
    <property type="term" value="F:zinc ion binding"/>
    <property type="evidence" value="ECO:0007669"/>
    <property type="project" value="InterPro"/>
</dbReference>
<keyword evidence="8" id="KW-1185">Reference proteome</keyword>
<sequence>MMSLIDIFFERIYPLPSYSFLHPATTKRRFREGRGHYILALAISALTAALDEDQDPNRTSAWIQAAEQGIWQQLASPSLSRLQALVLIIHYRMVTGQFKQAFMLVAIAARSAAAMLLNHERPDMDRISQEVRRRLVWSLKIVERYFSVGLPEFELCPLETIFLQFPSTEEDFGADQSGELGSYSLHVRLEAVRRDIMKLTRSVALCDQPFPMLVELVRRFEQDLSEILSQMPDGAELTAVQIAELLKNPWMPRRVLLHTSWHQAHCDLYRLLLRGYPEAAPTVVLDALEPSHTAAAESECLKHSTAIIQTLTNLNQQSTSRHLLEFDMAICAYHASRLLLFISRFGISKDRPTAEFVISRVDLCLAALRRFFSSSELVKPIIEELQASNRKFHQHRLGVSRASSHLSPSRRDGQLKLSRAARTRQRLAIHSLLRQAEFSDSEEDEQETSVHNARLISQTTPAVLFDDSSAGVPPEDLVSYATQESANTPSSIPIFSAVPNNWDSGTGLSPGSEEMQFPLLPWLGRQGEDTVFDDLLSSDV</sequence>
<dbReference type="PANTHER" id="PTHR47338:SF7">
    <property type="entry name" value="ZN(II)2CYS6 TRANSCRIPTION FACTOR (EUROFUNG)"/>
    <property type="match status" value="1"/>
</dbReference>
<protein>
    <recommendedName>
        <fullName evidence="6">Xylanolytic transcriptional activator regulatory domain-containing protein</fullName>
    </recommendedName>
</protein>
<dbReference type="Proteomes" id="UP000293360">
    <property type="component" value="Unassembled WGS sequence"/>
</dbReference>
<evidence type="ECO:0000256" key="3">
    <source>
        <dbReference type="ARBA" id="ARBA00023015"/>
    </source>
</evidence>
<dbReference type="STRING" id="155417.A0A4Q4T071"/>
<comment type="caution">
    <text evidence="7">The sequence shown here is derived from an EMBL/GenBank/DDBJ whole genome shotgun (WGS) entry which is preliminary data.</text>
</comment>
<comment type="subcellular location">
    <subcellularLocation>
        <location evidence="1">Nucleus</location>
    </subcellularLocation>
</comment>
<dbReference type="OrthoDB" id="103349at2759"/>
<evidence type="ECO:0000256" key="5">
    <source>
        <dbReference type="ARBA" id="ARBA00023242"/>
    </source>
</evidence>
<dbReference type="InterPro" id="IPR050815">
    <property type="entry name" value="TF_fung"/>
</dbReference>
<dbReference type="Pfam" id="PF04082">
    <property type="entry name" value="Fungal_trans"/>
    <property type="match status" value="1"/>
</dbReference>
<proteinExistence type="predicted"/>
<dbReference type="GO" id="GO:0000981">
    <property type="term" value="F:DNA-binding transcription factor activity, RNA polymerase II-specific"/>
    <property type="evidence" value="ECO:0007669"/>
    <property type="project" value="InterPro"/>
</dbReference>
<keyword evidence="4" id="KW-0804">Transcription</keyword>
<dbReference type="PANTHER" id="PTHR47338">
    <property type="entry name" value="ZN(II)2CYS6 TRANSCRIPTION FACTOR (EUROFUNG)-RELATED"/>
    <property type="match status" value="1"/>
</dbReference>
<keyword evidence="3" id="KW-0805">Transcription regulation</keyword>
<dbReference type="GO" id="GO:0005634">
    <property type="term" value="C:nucleus"/>
    <property type="evidence" value="ECO:0007669"/>
    <property type="project" value="UniProtKB-SubCell"/>
</dbReference>
<accession>A0A4Q4T071</accession>
<evidence type="ECO:0000256" key="1">
    <source>
        <dbReference type="ARBA" id="ARBA00004123"/>
    </source>
</evidence>
<evidence type="ECO:0000259" key="6">
    <source>
        <dbReference type="Pfam" id="PF04082"/>
    </source>
</evidence>
<feature type="domain" description="Xylanolytic transcriptional activator regulatory" evidence="6">
    <location>
        <begin position="5"/>
        <end position="179"/>
    </location>
</feature>
<reference evidence="7 8" key="1">
    <citation type="submission" date="2018-06" db="EMBL/GenBank/DDBJ databases">
        <title>Complete Genomes of Monosporascus.</title>
        <authorList>
            <person name="Robinson A.J."/>
            <person name="Natvig D.O."/>
        </authorList>
    </citation>
    <scope>NUCLEOTIDE SEQUENCE [LARGE SCALE GENOMIC DNA]</scope>
    <source>
        <strain evidence="7 8">CBS 110550</strain>
    </source>
</reference>
<name>A0A4Q4T071_9PEZI</name>
<evidence type="ECO:0000256" key="2">
    <source>
        <dbReference type="ARBA" id="ARBA00022723"/>
    </source>
</evidence>
<evidence type="ECO:0000313" key="8">
    <source>
        <dbReference type="Proteomes" id="UP000293360"/>
    </source>
</evidence>
<gene>
    <name evidence="7" type="ORF">DL764_008555</name>
</gene>
<evidence type="ECO:0000313" key="7">
    <source>
        <dbReference type="EMBL" id="RYO89566.1"/>
    </source>
</evidence>